<sequence>MKMGLITKFTLALCFIGLTLAHVSLARVAQPGNNDRQAFLDGHNKARAEVGVCPLIWNVSLASYAQAYANKRIPDCNMVESDPNGPLGECLAEGYDDLSAADAVKAWVAEKPYYDHSSNKCVGGECGHYTQVVWRDTKYLGCARAKCKNGWMFVTCNYFPSGNYFGEKPY</sequence>
<dbReference type="Gene3D" id="3.40.33.10">
    <property type="entry name" value="CAP"/>
    <property type="match status" value="1"/>
</dbReference>
<dbReference type="InterPro" id="IPR018244">
    <property type="entry name" value="Allrgn_V5/Tpx1_CS"/>
</dbReference>
<dbReference type="InterPro" id="IPR001283">
    <property type="entry name" value="CRISP-related"/>
</dbReference>
<accession>A0A5N6QMQ9</accession>
<dbReference type="CDD" id="cd05381">
    <property type="entry name" value="CAP_PR-1"/>
    <property type="match status" value="1"/>
</dbReference>
<evidence type="ECO:0000256" key="1">
    <source>
        <dbReference type="ARBA" id="ARBA00003143"/>
    </source>
</evidence>
<keyword evidence="3 7" id="KW-0732">Signal</keyword>
<evidence type="ECO:0000259" key="8">
    <source>
        <dbReference type="SMART" id="SM00198"/>
    </source>
</evidence>
<evidence type="ECO:0000256" key="5">
    <source>
        <dbReference type="ARBA" id="ARBA00023157"/>
    </source>
</evidence>
<feature type="chain" id="PRO_5024373246" description="SCP domain-containing protein" evidence="7">
    <location>
        <begin position="22"/>
        <end position="170"/>
    </location>
</feature>
<proteinExistence type="inferred from homology"/>
<name>A0A5N6QMQ9_9ROSI</name>
<dbReference type="AlphaFoldDB" id="A0A5N6QMQ9"/>
<evidence type="ECO:0000256" key="3">
    <source>
        <dbReference type="ARBA" id="ARBA00022729"/>
    </source>
</evidence>
<reference evidence="9 10" key="1">
    <citation type="submission" date="2019-06" db="EMBL/GenBank/DDBJ databases">
        <title>A chromosomal-level reference genome of Carpinus fangiana (Coryloideae, Betulaceae).</title>
        <authorList>
            <person name="Yang X."/>
            <person name="Wang Z."/>
            <person name="Zhang L."/>
            <person name="Hao G."/>
            <person name="Liu J."/>
            <person name="Yang Y."/>
        </authorList>
    </citation>
    <scope>NUCLEOTIDE SEQUENCE [LARGE SCALE GENOMIC DNA]</scope>
    <source>
        <strain evidence="9">Cfa_2016G</strain>
        <tissue evidence="9">Leaf</tissue>
    </source>
</reference>
<protein>
    <recommendedName>
        <fullName evidence="8">SCP domain-containing protein</fullName>
    </recommendedName>
</protein>
<keyword evidence="6" id="KW-0568">Pathogenesis-related protein</keyword>
<keyword evidence="10" id="KW-1185">Reference proteome</keyword>
<dbReference type="PROSITE" id="PS01009">
    <property type="entry name" value="CRISP_1"/>
    <property type="match status" value="1"/>
</dbReference>
<gene>
    <name evidence="9" type="ORF">FH972_004733</name>
</gene>
<evidence type="ECO:0000256" key="7">
    <source>
        <dbReference type="SAM" id="SignalP"/>
    </source>
</evidence>
<comment type="function">
    <text evidence="1">Probably involved in the defense reaction of plants against pathogens.</text>
</comment>
<dbReference type="FunFam" id="3.40.33.10:FF:000006">
    <property type="entry name" value="Putative pathogenesis-related protein 1"/>
    <property type="match status" value="1"/>
</dbReference>
<organism evidence="9 10">
    <name type="scientific">Carpinus fangiana</name>
    <dbReference type="NCBI Taxonomy" id="176857"/>
    <lineage>
        <taxon>Eukaryota</taxon>
        <taxon>Viridiplantae</taxon>
        <taxon>Streptophyta</taxon>
        <taxon>Embryophyta</taxon>
        <taxon>Tracheophyta</taxon>
        <taxon>Spermatophyta</taxon>
        <taxon>Magnoliopsida</taxon>
        <taxon>eudicotyledons</taxon>
        <taxon>Gunneridae</taxon>
        <taxon>Pentapetalae</taxon>
        <taxon>rosids</taxon>
        <taxon>fabids</taxon>
        <taxon>Fagales</taxon>
        <taxon>Betulaceae</taxon>
        <taxon>Carpinus</taxon>
    </lineage>
</organism>
<evidence type="ECO:0000256" key="4">
    <source>
        <dbReference type="ARBA" id="ARBA00022821"/>
    </source>
</evidence>
<dbReference type="GO" id="GO:0098542">
    <property type="term" value="P:defense response to other organism"/>
    <property type="evidence" value="ECO:0007669"/>
    <property type="project" value="UniProtKB-ARBA"/>
</dbReference>
<evidence type="ECO:0000256" key="6">
    <source>
        <dbReference type="ARBA" id="ARBA00023265"/>
    </source>
</evidence>
<dbReference type="SMART" id="SM00198">
    <property type="entry name" value="SCP"/>
    <property type="match status" value="1"/>
</dbReference>
<dbReference type="PANTHER" id="PTHR10334">
    <property type="entry name" value="CYSTEINE-RICH SECRETORY PROTEIN-RELATED"/>
    <property type="match status" value="1"/>
</dbReference>
<dbReference type="InterPro" id="IPR014044">
    <property type="entry name" value="CAP_dom"/>
</dbReference>
<keyword evidence="4" id="KW-0611">Plant defense</keyword>
<dbReference type="EMBL" id="CM017322">
    <property type="protein sequence ID" value="KAE8008196.1"/>
    <property type="molecule type" value="Genomic_DNA"/>
</dbReference>
<dbReference type="GO" id="GO:0005576">
    <property type="term" value="C:extracellular region"/>
    <property type="evidence" value="ECO:0007669"/>
    <property type="project" value="InterPro"/>
</dbReference>
<dbReference type="PROSITE" id="PS01010">
    <property type="entry name" value="CRISP_2"/>
    <property type="match status" value="1"/>
</dbReference>
<dbReference type="InterPro" id="IPR035940">
    <property type="entry name" value="CAP_sf"/>
</dbReference>
<dbReference type="Proteomes" id="UP000327013">
    <property type="component" value="Chromosome 2"/>
</dbReference>
<dbReference type="PRINTS" id="PR00838">
    <property type="entry name" value="V5ALLERGEN"/>
</dbReference>
<evidence type="ECO:0000313" key="10">
    <source>
        <dbReference type="Proteomes" id="UP000327013"/>
    </source>
</evidence>
<comment type="similarity">
    <text evidence="2">Belongs to the CRISP family.</text>
</comment>
<dbReference type="Pfam" id="PF00188">
    <property type="entry name" value="CAP"/>
    <property type="match status" value="1"/>
</dbReference>
<dbReference type="PRINTS" id="PR00837">
    <property type="entry name" value="V5TPXLIKE"/>
</dbReference>
<feature type="domain" description="SCP" evidence="8">
    <location>
        <begin position="34"/>
        <end position="166"/>
    </location>
</feature>
<keyword evidence="5" id="KW-1015">Disulfide bond</keyword>
<dbReference type="OrthoDB" id="337038at2759"/>
<evidence type="ECO:0000313" key="9">
    <source>
        <dbReference type="EMBL" id="KAE8008196.1"/>
    </source>
</evidence>
<feature type="signal peptide" evidence="7">
    <location>
        <begin position="1"/>
        <end position="21"/>
    </location>
</feature>
<dbReference type="InterPro" id="IPR002413">
    <property type="entry name" value="V5_allergen-like"/>
</dbReference>
<dbReference type="SUPFAM" id="SSF55797">
    <property type="entry name" value="PR-1-like"/>
    <property type="match status" value="1"/>
</dbReference>
<evidence type="ECO:0000256" key="2">
    <source>
        <dbReference type="ARBA" id="ARBA00009923"/>
    </source>
</evidence>